<comment type="caution">
    <text evidence="10">Lacks conserved residue(s) required for the propagation of feature annotation.</text>
</comment>
<dbReference type="InterPro" id="IPR004117">
    <property type="entry name" value="7tm6_olfct_rcpt"/>
</dbReference>
<dbReference type="RefSeq" id="XP_016978125.1">
    <property type="nucleotide sequence ID" value="XM_017122636.1"/>
</dbReference>
<proteinExistence type="inferred from homology"/>
<dbReference type="GO" id="GO:0005549">
    <property type="term" value="F:odorant binding"/>
    <property type="evidence" value="ECO:0007669"/>
    <property type="project" value="InterPro"/>
</dbReference>
<feature type="transmembrane region" description="Helical" evidence="10">
    <location>
        <begin position="96"/>
        <end position="114"/>
    </location>
</feature>
<evidence type="ECO:0000256" key="7">
    <source>
        <dbReference type="ARBA" id="ARBA00023136"/>
    </source>
</evidence>
<dbReference type="GO" id="GO:0007165">
    <property type="term" value="P:signal transduction"/>
    <property type="evidence" value="ECO:0007669"/>
    <property type="project" value="UniProtKB-KW"/>
</dbReference>
<dbReference type="RefSeq" id="XP_016978125.2">
    <property type="nucleotide sequence ID" value="XM_017122636.2"/>
</dbReference>
<dbReference type="GO" id="GO:0004984">
    <property type="term" value="F:olfactory receptor activity"/>
    <property type="evidence" value="ECO:0007669"/>
    <property type="project" value="InterPro"/>
</dbReference>
<dbReference type="OrthoDB" id="6604226at2759"/>
<evidence type="ECO:0000256" key="6">
    <source>
        <dbReference type="ARBA" id="ARBA00022989"/>
    </source>
</evidence>
<evidence type="ECO:0000256" key="1">
    <source>
        <dbReference type="ARBA" id="ARBA00004651"/>
    </source>
</evidence>
<keyword evidence="6 10" id="KW-1133">Transmembrane helix</keyword>
<keyword evidence="2" id="KW-1003">Cell membrane</keyword>
<dbReference type="PANTHER" id="PTHR21137:SF35">
    <property type="entry name" value="ODORANT RECEPTOR 19A-RELATED"/>
    <property type="match status" value="1"/>
</dbReference>
<evidence type="ECO:0000256" key="10">
    <source>
        <dbReference type="RuleBase" id="RU351113"/>
    </source>
</evidence>
<keyword evidence="8 10" id="KW-0675">Receptor</keyword>
<keyword evidence="5 10" id="KW-0552">Olfaction</keyword>
<evidence type="ECO:0000256" key="9">
    <source>
        <dbReference type="ARBA" id="ARBA00023224"/>
    </source>
</evidence>
<keyword evidence="4 10" id="KW-0812">Transmembrane</keyword>
<evidence type="ECO:0000313" key="11">
    <source>
        <dbReference type="RefSeq" id="XP_016978125.1"/>
    </source>
</evidence>
<feature type="transmembrane region" description="Helical" evidence="10">
    <location>
        <begin position="217"/>
        <end position="238"/>
    </location>
</feature>
<evidence type="ECO:0000256" key="3">
    <source>
        <dbReference type="ARBA" id="ARBA00022606"/>
    </source>
</evidence>
<evidence type="ECO:0000256" key="2">
    <source>
        <dbReference type="ARBA" id="ARBA00022475"/>
    </source>
</evidence>
<comment type="similarity">
    <text evidence="10">Belongs to the insect chemoreceptor superfamily. Heteromeric odorant receptor channel (TC 1.A.69) family.</text>
</comment>
<dbReference type="AlphaFoldDB" id="A0A6P4EIU2"/>
<organism evidence="11">
    <name type="scientific">Drosophila rhopaloa</name>
    <name type="common">Fruit fly</name>
    <dbReference type="NCBI Taxonomy" id="1041015"/>
    <lineage>
        <taxon>Eukaryota</taxon>
        <taxon>Metazoa</taxon>
        <taxon>Ecdysozoa</taxon>
        <taxon>Arthropoda</taxon>
        <taxon>Hexapoda</taxon>
        <taxon>Insecta</taxon>
        <taxon>Pterygota</taxon>
        <taxon>Neoptera</taxon>
        <taxon>Endopterygota</taxon>
        <taxon>Diptera</taxon>
        <taxon>Brachycera</taxon>
        <taxon>Muscomorpha</taxon>
        <taxon>Ephydroidea</taxon>
        <taxon>Drosophilidae</taxon>
        <taxon>Drosophila</taxon>
        <taxon>Sophophora</taxon>
    </lineage>
</organism>
<accession>A0A6P4EIU2</accession>
<feature type="transmembrane region" description="Helical" evidence="10">
    <location>
        <begin position="63"/>
        <end position="84"/>
    </location>
</feature>
<protein>
    <recommendedName>
        <fullName evidence="10">Odorant receptor</fullName>
    </recommendedName>
</protein>
<keyword evidence="7 10" id="KW-0472">Membrane</keyword>
<evidence type="ECO:0000256" key="8">
    <source>
        <dbReference type="ARBA" id="ARBA00023170"/>
    </source>
</evidence>
<feature type="transmembrane region" description="Helical" evidence="10">
    <location>
        <begin position="387"/>
        <end position="406"/>
    </location>
</feature>
<evidence type="ECO:0000256" key="5">
    <source>
        <dbReference type="ARBA" id="ARBA00022725"/>
    </source>
</evidence>
<keyword evidence="9 10" id="KW-0807">Transducer</keyword>
<gene>
    <name evidence="11" type="primary">LOC108043820</name>
</gene>
<dbReference type="GeneID" id="108043820"/>
<feature type="transmembrane region" description="Helical" evidence="10">
    <location>
        <begin position="155"/>
        <end position="177"/>
    </location>
</feature>
<comment type="subcellular location">
    <subcellularLocation>
        <location evidence="1 10">Cell membrane</location>
        <topology evidence="1 10">Multi-pass membrane protein</topology>
    </subcellularLocation>
</comment>
<dbReference type="PANTHER" id="PTHR21137">
    <property type="entry name" value="ODORANT RECEPTOR"/>
    <property type="match status" value="1"/>
</dbReference>
<keyword evidence="3 10" id="KW-0716">Sensory transduction</keyword>
<evidence type="ECO:0000256" key="4">
    <source>
        <dbReference type="ARBA" id="ARBA00022692"/>
    </source>
</evidence>
<dbReference type="OMA" id="YLYWRAN"/>
<feature type="transmembrane region" description="Helical" evidence="10">
    <location>
        <begin position="320"/>
        <end position="342"/>
    </location>
</feature>
<dbReference type="Pfam" id="PF02949">
    <property type="entry name" value="7tm_6"/>
    <property type="match status" value="1"/>
</dbReference>
<sequence length="413" mass="48027">MAGGGYQSNLRILRQFWEEFRSVLGQATPGVIPRLAFNYTRAFLIMLGHYPNKKLAPLSLYRWLNLVIMFNMMGIILTLVFALPESKNVIEMGDDLVWILGMGLIFIKIFYMHWRCDQIDELIWDFDYYNRELRPHQDDEEVLGWQRLCYLIESVLYIICFILVNFFSAAIFLQFLIREGKLPYHSIWPFRWHRMDLHPNMFWFAYVWMSATTQHNVMSILMVDLLGISTFLQTALNLKMLCIELRKLGEMGAVSDARFHEEFCQVIRFHQHIIKLVAKANTVYNGSFNAQLMASVAMISISTFETMVAADLDLKMAAKFVLLLMVAFVQLSLWCVSGNLVYTQSLEVAQAAFAINDLHTRAPAILRDISFVILRAQKPLMFVAEPFMPFTLATYMMILTNCYRLLALMRESM</sequence>
<reference evidence="11" key="1">
    <citation type="submission" date="2025-08" db="UniProtKB">
        <authorList>
            <consortium name="RefSeq"/>
        </authorList>
    </citation>
    <scope>IDENTIFICATION</scope>
</reference>
<name>A0A6P4EIU2_DRORH</name>
<dbReference type="GO" id="GO:0005886">
    <property type="term" value="C:plasma membrane"/>
    <property type="evidence" value="ECO:0007669"/>
    <property type="project" value="UniProtKB-SubCell"/>
</dbReference>